<accession>A0A6J2T8W5</accession>
<dbReference type="OrthoDB" id="5952164at2759"/>
<dbReference type="AlphaFoldDB" id="A0A6J2T8W5"/>
<dbReference type="PANTHER" id="PTHR36299">
    <property type="entry name" value="AGAP008005-PA"/>
    <property type="match status" value="1"/>
</dbReference>
<evidence type="ECO:0000313" key="3">
    <source>
        <dbReference type="RefSeq" id="XP_030371745.1"/>
    </source>
</evidence>
<keyword evidence="2" id="KW-1185">Reference proteome</keyword>
<proteinExistence type="predicted"/>
<feature type="domain" description="DUF4773" evidence="1">
    <location>
        <begin position="24"/>
        <end position="144"/>
    </location>
</feature>
<dbReference type="PANTHER" id="PTHR36299:SF1">
    <property type="entry name" value="DUF4773 DOMAIN-CONTAINING PROTEIN"/>
    <property type="match status" value="1"/>
</dbReference>
<evidence type="ECO:0000259" key="1">
    <source>
        <dbReference type="Pfam" id="PF15998"/>
    </source>
</evidence>
<reference evidence="3" key="1">
    <citation type="submission" date="2025-08" db="UniProtKB">
        <authorList>
            <consortium name="RefSeq"/>
        </authorList>
    </citation>
    <scope>IDENTIFICATION</scope>
    <source>
        <strain evidence="3">11010-0011.00</strain>
        <tissue evidence="3">Whole body</tissue>
    </source>
</reference>
<gene>
    <name evidence="3" type="primary">LOC115622027</name>
</gene>
<organism evidence="2 3">
    <name type="scientific">Drosophila lebanonensis</name>
    <name type="common">Fruit fly</name>
    <name type="synonym">Scaptodrosophila lebanonensis</name>
    <dbReference type="NCBI Taxonomy" id="7225"/>
    <lineage>
        <taxon>Eukaryota</taxon>
        <taxon>Metazoa</taxon>
        <taxon>Ecdysozoa</taxon>
        <taxon>Arthropoda</taxon>
        <taxon>Hexapoda</taxon>
        <taxon>Insecta</taxon>
        <taxon>Pterygota</taxon>
        <taxon>Neoptera</taxon>
        <taxon>Endopterygota</taxon>
        <taxon>Diptera</taxon>
        <taxon>Brachycera</taxon>
        <taxon>Muscomorpha</taxon>
        <taxon>Ephydroidea</taxon>
        <taxon>Drosophilidae</taxon>
        <taxon>Scaptodrosophila</taxon>
    </lineage>
</organism>
<protein>
    <submittedName>
        <fullName evidence="3">Uncharacterized protein LOC115622027</fullName>
    </submittedName>
</protein>
<sequence>MPTIHAASNGTDFGIITFPAEKEQCTCALLSMSCTCCQSVVVNIMNITRRLCMTFKLSILSVSVDVTITLDGNQVSQFSISAKNPPTYCMPMLDPTPLAMCVKVHDVKVVGLTGVQICSTFYTSFDTNQIFAYEFPCVKLSTSGVELM</sequence>
<dbReference type="Pfam" id="PF15998">
    <property type="entry name" value="DUF4773"/>
    <property type="match status" value="1"/>
</dbReference>
<dbReference type="GeneID" id="115622027"/>
<dbReference type="RefSeq" id="XP_030371745.1">
    <property type="nucleotide sequence ID" value="XM_030515885.1"/>
</dbReference>
<dbReference type="Proteomes" id="UP000504634">
    <property type="component" value="Unplaced"/>
</dbReference>
<evidence type="ECO:0000313" key="2">
    <source>
        <dbReference type="Proteomes" id="UP000504634"/>
    </source>
</evidence>
<name>A0A6J2T8W5_DROLE</name>
<dbReference type="InterPro" id="IPR031941">
    <property type="entry name" value="DUF4773"/>
</dbReference>